<comment type="caution">
    <text evidence="2">The sequence shown here is derived from an EMBL/GenBank/DDBJ whole genome shotgun (WGS) entry which is preliminary data.</text>
</comment>
<feature type="region of interest" description="Disordered" evidence="1">
    <location>
        <begin position="1"/>
        <end position="42"/>
    </location>
</feature>
<sequence>MPGKKPGAEFKKYKQAGGVPGRPFQSVTDAAHPLHKTNQPYLRSRRPVPAFLQCC</sequence>
<proteinExistence type="predicted"/>
<accession>A0A150KJ43</accession>
<evidence type="ECO:0000256" key="1">
    <source>
        <dbReference type="SAM" id="MobiDB-lite"/>
    </source>
</evidence>
<dbReference type="EMBL" id="LQYI01000014">
    <property type="protein sequence ID" value="KYC72908.1"/>
    <property type="molecule type" value="Genomic_DNA"/>
</dbReference>
<dbReference type="AlphaFoldDB" id="A0A150KJ43"/>
<dbReference type="PATRIC" id="fig|1398.25.peg.804"/>
<organism evidence="2 3">
    <name type="scientific">Heyndrickxia coagulans</name>
    <name type="common">Weizmannia coagulans</name>
    <dbReference type="NCBI Taxonomy" id="1398"/>
    <lineage>
        <taxon>Bacteria</taxon>
        <taxon>Bacillati</taxon>
        <taxon>Bacillota</taxon>
        <taxon>Bacilli</taxon>
        <taxon>Bacillales</taxon>
        <taxon>Bacillaceae</taxon>
        <taxon>Heyndrickxia</taxon>
    </lineage>
</organism>
<name>A0A150KJ43_HEYCO</name>
<evidence type="ECO:0000313" key="3">
    <source>
        <dbReference type="Proteomes" id="UP000075304"/>
    </source>
</evidence>
<gene>
    <name evidence="2" type="ORF">B4099_2309</name>
</gene>
<evidence type="ECO:0000313" key="2">
    <source>
        <dbReference type="EMBL" id="KYC72908.1"/>
    </source>
</evidence>
<dbReference type="Proteomes" id="UP000075304">
    <property type="component" value="Unassembled WGS sequence"/>
</dbReference>
<reference evidence="2 3" key="1">
    <citation type="submission" date="2016-01" db="EMBL/GenBank/DDBJ databases">
        <title>Genome Sequences of Twelve Sporeforming Bacillus Species Isolated from Foods.</title>
        <authorList>
            <person name="Berendsen E.M."/>
            <person name="Wells-Bennik M.H."/>
            <person name="Krawcyk A.O."/>
            <person name="De Jong A."/>
            <person name="Holsappel S."/>
            <person name="Eijlander R.T."/>
            <person name="Kuipers O.P."/>
        </authorList>
    </citation>
    <scope>NUCLEOTIDE SEQUENCE [LARGE SCALE GENOMIC DNA]</scope>
    <source>
        <strain evidence="2 3">B4099</strain>
    </source>
</reference>
<feature type="compositionally biased region" description="Basic and acidic residues" evidence="1">
    <location>
        <begin position="1"/>
        <end position="12"/>
    </location>
</feature>
<protein>
    <submittedName>
        <fullName evidence="2">Uncharacterized protein</fullName>
    </submittedName>
</protein>